<evidence type="ECO:0000259" key="1">
    <source>
        <dbReference type="Pfam" id="PF20613"/>
    </source>
</evidence>
<name>A0A848HT39_9BURK</name>
<keyword evidence="3" id="KW-1185">Reference proteome</keyword>
<dbReference type="Proteomes" id="UP000583752">
    <property type="component" value="Unassembled WGS sequence"/>
</dbReference>
<protein>
    <recommendedName>
        <fullName evidence="1">HipA-like kinase domain-containing protein</fullName>
    </recommendedName>
</protein>
<evidence type="ECO:0000313" key="3">
    <source>
        <dbReference type="Proteomes" id="UP000583752"/>
    </source>
</evidence>
<reference evidence="2 3" key="1">
    <citation type="submission" date="2020-04" db="EMBL/GenBank/DDBJ databases">
        <title>Massilia sp. RP-1-19 isolated from soil.</title>
        <authorList>
            <person name="Dahal R.H."/>
        </authorList>
    </citation>
    <scope>NUCLEOTIDE SEQUENCE [LARGE SCALE GENOMIC DNA]</scope>
    <source>
        <strain evidence="2 3">RP-1-19</strain>
    </source>
</reference>
<dbReference type="RefSeq" id="WP_169466208.1">
    <property type="nucleotide sequence ID" value="NZ_JABBGG010000006.1"/>
</dbReference>
<sequence>MLTTVVATGFKRKMKSGRTFPCLLECEDSDGNTIEVVTKYSSTLFEKEKNLAIEAIVAMLAADLGLPVPEPFVVELQPEFIAIVDDPVIAKAMSNSCSLAFGSAFWSSMNTWLTSQKVTKGQVQVAAEIAIFDQIIVNSDRLPTNPNLLFTGDSLMMIDHELSLAREQVLFWREPWVDGGLSGLDGHEKHIFGRPYFSDKIQSLERFAEAWEAIPAARFDEYLGALPSLWVYDQAKLSDILAYLNTVRSNIRTITENAMRVYS</sequence>
<accession>A0A848HT39</accession>
<feature type="domain" description="HipA-like kinase" evidence="1">
    <location>
        <begin position="11"/>
        <end position="257"/>
    </location>
</feature>
<dbReference type="InterPro" id="IPR011009">
    <property type="entry name" value="Kinase-like_dom_sf"/>
</dbReference>
<dbReference type="InterPro" id="IPR046748">
    <property type="entry name" value="HipA_2"/>
</dbReference>
<organism evidence="2 3">
    <name type="scientific">Massilia polaris</name>
    <dbReference type="NCBI Taxonomy" id="2728846"/>
    <lineage>
        <taxon>Bacteria</taxon>
        <taxon>Pseudomonadati</taxon>
        <taxon>Pseudomonadota</taxon>
        <taxon>Betaproteobacteria</taxon>
        <taxon>Burkholderiales</taxon>
        <taxon>Oxalobacteraceae</taxon>
        <taxon>Telluria group</taxon>
        <taxon>Massilia</taxon>
    </lineage>
</organism>
<dbReference type="AlphaFoldDB" id="A0A848HT39"/>
<dbReference type="SUPFAM" id="SSF56112">
    <property type="entry name" value="Protein kinase-like (PK-like)"/>
    <property type="match status" value="1"/>
</dbReference>
<evidence type="ECO:0000313" key="2">
    <source>
        <dbReference type="EMBL" id="NML61848.1"/>
    </source>
</evidence>
<comment type="caution">
    <text evidence="2">The sequence shown here is derived from an EMBL/GenBank/DDBJ whole genome shotgun (WGS) entry which is preliminary data.</text>
</comment>
<dbReference type="Pfam" id="PF20613">
    <property type="entry name" value="HipA_2"/>
    <property type="match status" value="1"/>
</dbReference>
<dbReference type="EMBL" id="JABBGG010000006">
    <property type="protein sequence ID" value="NML61848.1"/>
    <property type="molecule type" value="Genomic_DNA"/>
</dbReference>
<proteinExistence type="predicted"/>
<gene>
    <name evidence="2" type="ORF">HHL21_12330</name>
</gene>